<dbReference type="OrthoDB" id="3354387at2759"/>
<keyword evidence="2" id="KW-1185">Reference proteome</keyword>
<dbReference type="AlphaFoldDB" id="A0A2P5I6R5"/>
<comment type="caution">
    <text evidence="1">The sequence shown here is derived from an EMBL/GenBank/DDBJ whole genome shotgun (WGS) entry which is preliminary data.</text>
</comment>
<dbReference type="EMBL" id="MAVT02000206">
    <property type="protein sequence ID" value="POS78184.1"/>
    <property type="molecule type" value="Genomic_DNA"/>
</dbReference>
<reference evidence="1" key="1">
    <citation type="submission" date="2017-09" db="EMBL/GenBank/DDBJ databases">
        <title>Polyketide synthases of a Diaporthe helianthi virulent isolate.</title>
        <authorList>
            <person name="Baroncelli R."/>
        </authorList>
    </citation>
    <scope>NUCLEOTIDE SEQUENCE [LARGE SCALE GENOMIC DNA]</scope>
    <source>
        <strain evidence="1">7/96</strain>
    </source>
</reference>
<evidence type="ECO:0008006" key="3">
    <source>
        <dbReference type="Google" id="ProtNLM"/>
    </source>
</evidence>
<dbReference type="Proteomes" id="UP000094444">
    <property type="component" value="Unassembled WGS sequence"/>
</dbReference>
<sequence>MMSSSKCSSGAKDEDYYPPWTSSALKHARQVVGNELSHMLKTKNYDVKAIKCFMEFFLRRIPRAWAFWTDKYAAKQAQGVAVPTLNLDNSPIQIGFNFTSCDANPPGRPPVWLITEVDHTTAKKTLDEYCKRNEFGPVKYNMVWLDCLYKSIFKGAGSTFFGDIRLRFDIRPAVRQLSAPLQTYPGPIPADARVFFDPTSKAKHLGQTRWALIRQSILALPMIAQEDYQLRRIVAGVQMVEDFLAGYPREFGNLFTTVDAGPEEPLEATFGLTCTIPAGATSPDFEEVWKWCTLGGRITAQKDYKNPVVDDQAQAQAQAGNDNNSDHEPAVKVDLEPYLDRAQRAKMGAAGPQVAPCSVHFTFGAKFNEPRAMLILESEFSPRTQVQLAHSVDSFLTGNGWWREALPYPVFLWNCFAGLPLEDPSTRLQTSVGVCYSWDGEPCSEWTLETCYNPLYNQCPRPRKSV</sequence>
<gene>
    <name evidence="1" type="ORF">DHEL01_v203426</name>
</gene>
<evidence type="ECO:0000313" key="1">
    <source>
        <dbReference type="EMBL" id="POS78184.1"/>
    </source>
</evidence>
<organism evidence="1 2">
    <name type="scientific">Diaporthe helianthi</name>
    <dbReference type="NCBI Taxonomy" id="158607"/>
    <lineage>
        <taxon>Eukaryota</taxon>
        <taxon>Fungi</taxon>
        <taxon>Dikarya</taxon>
        <taxon>Ascomycota</taxon>
        <taxon>Pezizomycotina</taxon>
        <taxon>Sordariomycetes</taxon>
        <taxon>Sordariomycetidae</taxon>
        <taxon>Diaporthales</taxon>
        <taxon>Diaporthaceae</taxon>
        <taxon>Diaporthe</taxon>
    </lineage>
</organism>
<name>A0A2P5I6R5_DIAHE</name>
<protein>
    <recommendedName>
        <fullName evidence="3">Aromatic prenyltransferase</fullName>
    </recommendedName>
</protein>
<accession>A0A2P5I6R5</accession>
<dbReference type="InParanoid" id="A0A2P5I6R5"/>
<evidence type="ECO:0000313" key="2">
    <source>
        <dbReference type="Proteomes" id="UP000094444"/>
    </source>
</evidence>
<proteinExistence type="predicted"/>